<dbReference type="SMART" id="SM00116">
    <property type="entry name" value="CBS"/>
    <property type="match status" value="2"/>
</dbReference>
<dbReference type="InterPro" id="IPR014710">
    <property type="entry name" value="RmlC-like_jellyroll"/>
</dbReference>
<dbReference type="InterPro" id="IPR018490">
    <property type="entry name" value="cNMP-bd_dom_sf"/>
</dbReference>
<dbReference type="Pfam" id="PF00027">
    <property type="entry name" value="cNMP_binding"/>
    <property type="match status" value="1"/>
</dbReference>
<dbReference type="Pfam" id="PF00571">
    <property type="entry name" value="CBS"/>
    <property type="match status" value="2"/>
</dbReference>
<dbReference type="CDD" id="cd00038">
    <property type="entry name" value="CAP_ED"/>
    <property type="match status" value="1"/>
</dbReference>
<dbReference type="GO" id="GO:0008773">
    <property type="term" value="F:[protein-PII] uridylyltransferase activity"/>
    <property type="evidence" value="ECO:0007669"/>
    <property type="project" value="InterPro"/>
</dbReference>
<dbReference type="InterPro" id="IPR051462">
    <property type="entry name" value="CBS_domain-containing"/>
</dbReference>
<dbReference type="EMBL" id="NQJD01000022">
    <property type="protein sequence ID" value="TAA74575.1"/>
    <property type="molecule type" value="Genomic_DNA"/>
</dbReference>
<name>A0A521G0P1_9BACT</name>
<organism evidence="5 6">
    <name type="scientific">Candidatus Electronema aureum</name>
    <dbReference type="NCBI Taxonomy" id="2005002"/>
    <lineage>
        <taxon>Bacteria</taxon>
        <taxon>Pseudomonadati</taxon>
        <taxon>Thermodesulfobacteriota</taxon>
        <taxon>Desulfobulbia</taxon>
        <taxon>Desulfobulbales</taxon>
        <taxon>Desulfobulbaceae</taxon>
        <taxon>Candidatus Electronema</taxon>
    </lineage>
</organism>
<evidence type="ECO:0000313" key="5">
    <source>
        <dbReference type="EMBL" id="TAA74575.1"/>
    </source>
</evidence>
<feature type="domain" description="CBS" evidence="4">
    <location>
        <begin position="243"/>
        <end position="302"/>
    </location>
</feature>
<keyword evidence="6" id="KW-1185">Reference proteome</keyword>
<accession>A0A521G0P1</accession>
<sequence length="641" mass="71560">MKGTTHSAAPAVVAEFLGKIMPFKELAPEIIDQVARKVKVDFFPKGTRLLEAGKSEIKYLHLIQKGGVKCFIVDDEGAVTLKDYRGEGDCIGALGIIRGTLANLDVEMVEDTFCFLLPRAVFLELISSQPGFSQYYLKSFSEKIVATAYSELRHHRVGRSNDSSLHLFSIQVGDIIRQAPRTIAADASIRQAAAKMAEFRVASLLIHEPDDEEQIIGIVTDRDLRNKVLAPGLDSNEPIRAVMSAPVATVLSQATCFDALLRMMSGSTHHLAVEQKDKIIGVITSHDIALLQGHAPYSLFKEIGKQQRIDGLYPLSRKIPEMIRNLIKEGARAGHIARMIAILNDQILERLLTLLEEELGPPPVAYCWLLMGSEGRREQTFRTDQDNAILYEDPADAQQAAACEAYFAALARLAIEHLVQCGYPLCPGEIMATNPKWRQPLSAWKQCFSDWAALPEPEEVLNASIFFDFRAGFGKAILADELRQHLNGLTKKSELYLFHLARQCLSAKAPLSFFKNFIVDKDGEHKNKLDIKVQGLTPFVNFARILALRHGIRETNTLARLQVLGKEKILSEELLAAATDAYEMQMQLRLVHQLNQLEVNTPPDNHIAPADLSELDRRMLRDAFEVIDRLHAVLKTFFPAL</sequence>
<dbReference type="AlphaFoldDB" id="A0A521G0P1"/>
<dbReference type="PROSITE" id="PS50042">
    <property type="entry name" value="CNMP_BINDING_3"/>
    <property type="match status" value="1"/>
</dbReference>
<dbReference type="Pfam" id="PF10335">
    <property type="entry name" value="DUF294_C"/>
    <property type="match status" value="1"/>
</dbReference>
<feature type="domain" description="CBS" evidence="4">
    <location>
        <begin position="175"/>
        <end position="235"/>
    </location>
</feature>
<dbReference type="CDD" id="cd04587">
    <property type="entry name" value="CBS_pair_CAP-ED_NT_Pol-beta-like_DUF294_assoc"/>
    <property type="match status" value="1"/>
</dbReference>
<comment type="caution">
    <text evidence="5">The sequence shown here is derived from an EMBL/GenBank/DDBJ whole genome shotgun (WGS) entry which is preliminary data.</text>
</comment>
<dbReference type="Pfam" id="PF03445">
    <property type="entry name" value="DUF294"/>
    <property type="match status" value="1"/>
</dbReference>
<dbReference type="InterPro" id="IPR046342">
    <property type="entry name" value="CBS_dom_sf"/>
</dbReference>
<reference evidence="5" key="1">
    <citation type="submission" date="2017-07" db="EMBL/GenBank/DDBJ databases">
        <title>The cable genome - Insights into the physiology and evolution of filamentous bacteria capable of sulfide oxidation via long distance electron transfer.</title>
        <authorList>
            <person name="Thorup C."/>
            <person name="Bjerg J.T."/>
            <person name="Schreiber L."/>
            <person name="Nielsen L.P."/>
            <person name="Kjeldsen K.U."/>
            <person name="Boesen T."/>
            <person name="Boggild A."/>
            <person name="Meysman F."/>
            <person name="Geelhoed J."/>
            <person name="Schramm A."/>
        </authorList>
    </citation>
    <scope>NUCLEOTIDE SEQUENCE [LARGE SCALE GENOMIC DNA]</scope>
    <source>
        <strain evidence="5">GS</strain>
    </source>
</reference>
<dbReference type="SUPFAM" id="SSF51206">
    <property type="entry name" value="cAMP-binding domain-like"/>
    <property type="match status" value="1"/>
</dbReference>
<dbReference type="CDD" id="cd05401">
    <property type="entry name" value="NT_GlnE_GlnD_like"/>
    <property type="match status" value="1"/>
</dbReference>
<dbReference type="InterPro" id="IPR000595">
    <property type="entry name" value="cNMP-bd_dom"/>
</dbReference>
<dbReference type="Gene3D" id="3.10.580.10">
    <property type="entry name" value="CBS-domain"/>
    <property type="match status" value="1"/>
</dbReference>
<dbReference type="PANTHER" id="PTHR48108:SF31">
    <property type="entry name" value="CBS DOMAIN AND CYCLIC NUCLEOTIDE-REGULATED NUCLEOTIDYLTRANSFERASE"/>
    <property type="match status" value="1"/>
</dbReference>
<dbReference type="SUPFAM" id="SSF54631">
    <property type="entry name" value="CBS-domain pair"/>
    <property type="match status" value="1"/>
</dbReference>
<evidence type="ECO:0000313" key="6">
    <source>
        <dbReference type="Proteomes" id="UP000316238"/>
    </source>
</evidence>
<feature type="domain" description="Cyclic nucleotide-binding" evidence="3">
    <location>
        <begin position="22"/>
        <end position="143"/>
    </location>
</feature>
<evidence type="ECO:0000256" key="2">
    <source>
        <dbReference type="PROSITE-ProRule" id="PRU00703"/>
    </source>
</evidence>
<dbReference type="PANTHER" id="PTHR48108">
    <property type="entry name" value="CBS DOMAIN-CONTAINING PROTEIN CBSX2, CHLOROPLASTIC"/>
    <property type="match status" value="1"/>
</dbReference>
<dbReference type="PROSITE" id="PS51371">
    <property type="entry name" value="CBS"/>
    <property type="match status" value="2"/>
</dbReference>
<keyword evidence="2" id="KW-0129">CBS domain</keyword>
<keyword evidence="1" id="KW-0677">Repeat</keyword>
<protein>
    <submittedName>
        <fullName evidence="5">CBS domain-containing protein</fullName>
    </submittedName>
</protein>
<evidence type="ECO:0000256" key="1">
    <source>
        <dbReference type="ARBA" id="ARBA00022737"/>
    </source>
</evidence>
<dbReference type="InterPro" id="IPR005105">
    <property type="entry name" value="GlnD_Uridyltrans_N"/>
</dbReference>
<dbReference type="Gene3D" id="2.60.120.10">
    <property type="entry name" value="Jelly Rolls"/>
    <property type="match status" value="1"/>
</dbReference>
<dbReference type="SMART" id="SM00100">
    <property type="entry name" value="cNMP"/>
    <property type="match status" value="1"/>
</dbReference>
<proteinExistence type="predicted"/>
<evidence type="ECO:0000259" key="3">
    <source>
        <dbReference type="PROSITE" id="PS50042"/>
    </source>
</evidence>
<dbReference type="InterPro" id="IPR000644">
    <property type="entry name" value="CBS_dom"/>
</dbReference>
<dbReference type="InterPro" id="IPR018821">
    <property type="entry name" value="DUF294_put_nucleoTrafse_sb-bd"/>
</dbReference>
<evidence type="ECO:0000259" key="4">
    <source>
        <dbReference type="PROSITE" id="PS51371"/>
    </source>
</evidence>
<dbReference type="Proteomes" id="UP000316238">
    <property type="component" value="Unassembled WGS sequence"/>
</dbReference>
<gene>
    <name evidence="5" type="ORF">CDV28_12212</name>
</gene>